<dbReference type="InterPro" id="IPR000477">
    <property type="entry name" value="RT_dom"/>
</dbReference>
<dbReference type="AlphaFoldDB" id="A0A1V6P8K7"/>
<sequence length="765" mass="86376">EKRQEKTVYRTLYGTNSSKYRPSHFQRSITVVLRKQGKSDYQLAKPYRPVALLNTLGKFLDRVPAAARRLRAYDNVSHARLLHNLKKRRLGHFVPWVKAFLTNRSTRIRMPEGMSDTILTPTGIPQGSPISSILYLIYNADLIESCGAGITSSGWVDDVCFMAKGDSEHETIKKLKTACRKADQWAEKHASVFDPKKFALIHFVNTKEVDRKYLSLRLREHTVPATKTAERYLGYWLDPSLEFHHHREKAVAKANISLKALRSLAGSTWGASLYAMRRIYQAVIIPQMLFGVSAWYQPMLISKSKAQAICRPFAAIQKQTACLISGAFRTTAAEALNTELHLPPISIHMNRLVKEAALRLRTGPQLGIPPTIIRRRPAHERDWSGWTPMEAQAWKTGGCLTAPPETLARIWESRKAFVLAPWQAPPEVIIDDRKIAVEFHEHIVVKASEERPLIVYTDGSGIEGRMGAAVVVDLEDHVAHSQMGDENTTTVYAAELHAIEMALDSVLNSTEPWAAQARNGLVIFADSQAALKALRRPRMPSGQIYLIGCLDLIHQLAERGIRTELRWIPAHQGVMGNETVDQHAKEAAHKPNDLQHPHNRYIRLAAATKRRFRQEAKLEWERMWASKKTSRPTKRLIETPHKKTLEYWAGLRKATASILMQLRTGRIGLGAYLARINRRESARCDCNLGNQTIAHVLLECPLHQEERDGMRGALSEHGITLHQQELLTRVGARTIVAEFMIRTGLLGQFQTVDPMALGVEEVEKQ</sequence>
<dbReference type="SUPFAM" id="SSF53098">
    <property type="entry name" value="Ribonuclease H-like"/>
    <property type="match status" value="1"/>
</dbReference>
<evidence type="ECO:0000313" key="4">
    <source>
        <dbReference type="Proteomes" id="UP000191672"/>
    </source>
</evidence>
<reference evidence="4" key="1">
    <citation type="journal article" date="2017" name="Nat. Microbiol.">
        <title>Global analysis of biosynthetic gene clusters reveals vast potential of secondary metabolite production in Penicillium species.</title>
        <authorList>
            <person name="Nielsen J.C."/>
            <person name="Grijseels S."/>
            <person name="Prigent S."/>
            <person name="Ji B."/>
            <person name="Dainat J."/>
            <person name="Nielsen K.F."/>
            <person name="Frisvad J.C."/>
            <person name="Workman M."/>
            <person name="Nielsen J."/>
        </authorList>
    </citation>
    <scope>NUCLEOTIDE SEQUENCE [LARGE SCALE GENOMIC DNA]</scope>
    <source>
        <strain evidence="4">IBT 31811</strain>
    </source>
</reference>
<protein>
    <recommendedName>
        <fullName evidence="5">RNase H type-1 domain-containing protein</fullName>
    </recommendedName>
</protein>
<name>A0A1V6P8K7_9EURO</name>
<dbReference type="PROSITE" id="PS50879">
    <property type="entry name" value="RNASE_H_1"/>
    <property type="match status" value="1"/>
</dbReference>
<dbReference type="InterPro" id="IPR012337">
    <property type="entry name" value="RNaseH-like_sf"/>
</dbReference>
<dbReference type="PROSITE" id="PS50878">
    <property type="entry name" value="RT_POL"/>
    <property type="match status" value="1"/>
</dbReference>
<evidence type="ECO:0000259" key="1">
    <source>
        <dbReference type="PROSITE" id="PS50878"/>
    </source>
</evidence>
<comment type="caution">
    <text evidence="3">The sequence shown here is derived from an EMBL/GenBank/DDBJ whole genome shotgun (WGS) entry which is preliminary data.</text>
</comment>
<evidence type="ECO:0008006" key="5">
    <source>
        <dbReference type="Google" id="ProtNLM"/>
    </source>
</evidence>
<dbReference type="EMBL" id="MDYN01000211">
    <property type="protein sequence ID" value="OQD73321.1"/>
    <property type="molecule type" value="Genomic_DNA"/>
</dbReference>
<dbReference type="InterPro" id="IPR002156">
    <property type="entry name" value="RNaseH_domain"/>
</dbReference>
<dbReference type="Proteomes" id="UP000191672">
    <property type="component" value="Unassembled WGS sequence"/>
</dbReference>
<proteinExistence type="predicted"/>
<accession>A0A1V6P8K7</accession>
<evidence type="ECO:0000259" key="2">
    <source>
        <dbReference type="PROSITE" id="PS50879"/>
    </source>
</evidence>
<evidence type="ECO:0000313" key="3">
    <source>
        <dbReference type="EMBL" id="OQD73321.1"/>
    </source>
</evidence>
<dbReference type="PANTHER" id="PTHR33481">
    <property type="entry name" value="REVERSE TRANSCRIPTASE"/>
    <property type="match status" value="1"/>
</dbReference>
<dbReference type="Pfam" id="PF00075">
    <property type="entry name" value="RNase_H"/>
    <property type="match status" value="1"/>
</dbReference>
<feature type="non-terminal residue" evidence="3">
    <location>
        <position position="1"/>
    </location>
</feature>
<dbReference type="Pfam" id="PF00078">
    <property type="entry name" value="RVT_1"/>
    <property type="match status" value="1"/>
</dbReference>
<keyword evidence="4" id="KW-1185">Reference proteome</keyword>
<feature type="domain" description="Reverse transcriptase" evidence="1">
    <location>
        <begin position="1"/>
        <end position="237"/>
    </location>
</feature>
<dbReference type="Gene3D" id="3.30.420.10">
    <property type="entry name" value="Ribonuclease H-like superfamily/Ribonuclease H"/>
    <property type="match status" value="1"/>
</dbReference>
<dbReference type="CDD" id="cd09276">
    <property type="entry name" value="Rnase_HI_RT_non_LTR"/>
    <property type="match status" value="1"/>
</dbReference>
<gene>
    <name evidence="3" type="ORF">PENANT_c211G00669</name>
</gene>
<dbReference type="PANTHER" id="PTHR33481:SF1">
    <property type="entry name" value="ENDONUCLEASE_EXONUCLEASE_PHOSPHATASE DOMAIN-CONTAINING PROTEIN-RELATED"/>
    <property type="match status" value="1"/>
</dbReference>
<dbReference type="InterPro" id="IPR036397">
    <property type="entry name" value="RNaseH_sf"/>
</dbReference>
<dbReference type="GO" id="GO:0004523">
    <property type="term" value="F:RNA-DNA hybrid ribonuclease activity"/>
    <property type="evidence" value="ECO:0007669"/>
    <property type="project" value="InterPro"/>
</dbReference>
<feature type="domain" description="RNase H type-1" evidence="2">
    <location>
        <begin position="449"/>
        <end position="589"/>
    </location>
</feature>
<dbReference type="STRING" id="416450.A0A1V6P8K7"/>
<organism evidence="3 4">
    <name type="scientific">Penicillium antarcticum</name>
    <dbReference type="NCBI Taxonomy" id="416450"/>
    <lineage>
        <taxon>Eukaryota</taxon>
        <taxon>Fungi</taxon>
        <taxon>Dikarya</taxon>
        <taxon>Ascomycota</taxon>
        <taxon>Pezizomycotina</taxon>
        <taxon>Eurotiomycetes</taxon>
        <taxon>Eurotiomycetidae</taxon>
        <taxon>Eurotiales</taxon>
        <taxon>Aspergillaceae</taxon>
        <taxon>Penicillium</taxon>
    </lineage>
</organism>
<dbReference type="GO" id="GO:0003676">
    <property type="term" value="F:nucleic acid binding"/>
    <property type="evidence" value="ECO:0007669"/>
    <property type="project" value="InterPro"/>
</dbReference>